<dbReference type="EMBL" id="CACSIO010000008">
    <property type="protein sequence ID" value="CAA0102314.1"/>
    <property type="molecule type" value="Genomic_DNA"/>
</dbReference>
<organism evidence="7 8">
    <name type="scientific">BD1-7 clade bacterium</name>
    <dbReference type="NCBI Taxonomy" id="2029982"/>
    <lineage>
        <taxon>Bacteria</taxon>
        <taxon>Pseudomonadati</taxon>
        <taxon>Pseudomonadota</taxon>
        <taxon>Gammaproteobacteria</taxon>
        <taxon>Cellvibrionales</taxon>
        <taxon>Spongiibacteraceae</taxon>
        <taxon>BD1-7 clade</taxon>
    </lineage>
</organism>
<comment type="subcellular location">
    <subcellularLocation>
        <location evidence="1">Membrane</location>
        <topology evidence="1">Multi-pass membrane protein</topology>
    </subcellularLocation>
</comment>
<dbReference type="GO" id="GO:0016020">
    <property type="term" value="C:membrane"/>
    <property type="evidence" value="ECO:0007669"/>
    <property type="project" value="UniProtKB-SubCell"/>
</dbReference>
<dbReference type="InterPro" id="IPR001104">
    <property type="entry name" value="3-oxo-5_a-steroid_4-DH_C"/>
</dbReference>
<dbReference type="Gene3D" id="1.20.120.1630">
    <property type="match status" value="1"/>
</dbReference>
<dbReference type="PROSITE" id="PS50244">
    <property type="entry name" value="S5A_REDUCTASE"/>
    <property type="match status" value="1"/>
</dbReference>
<name>A0A5S9PEN3_9GAMM</name>
<dbReference type="Pfam" id="PF02544">
    <property type="entry name" value="Steroid_dh"/>
    <property type="match status" value="1"/>
</dbReference>
<evidence type="ECO:0000256" key="2">
    <source>
        <dbReference type="ARBA" id="ARBA00022692"/>
    </source>
</evidence>
<dbReference type="FunFam" id="1.20.120.1630:FF:000014">
    <property type="entry name" value="Steroid 5-alpha reductase, putative"/>
    <property type="match status" value="1"/>
</dbReference>
<feature type="transmembrane region" description="Helical" evidence="5">
    <location>
        <begin position="6"/>
        <end position="29"/>
    </location>
</feature>
<feature type="domain" description="3-oxo-5-alpha-steroid 4-dehydrogenase C-terminal" evidence="6">
    <location>
        <begin position="108"/>
        <end position="258"/>
    </location>
</feature>
<proteinExistence type="predicted"/>
<evidence type="ECO:0000256" key="4">
    <source>
        <dbReference type="ARBA" id="ARBA00023136"/>
    </source>
</evidence>
<protein>
    <recommendedName>
        <fullName evidence="6">3-oxo-5-alpha-steroid 4-dehydrogenase C-terminal domain-containing protein</fullName>
    </recommendedName>
</protein>
<feature type="transmembrane region" description="Helical" evidence="5">
    <location>
        <begin position="144"/>
        <end position="163"/>
    </location>
</feature>
<evidence type="ECO:0000313" key="8">
    <source>
        <dbReference type="Proteomes" id="UP000441399"/>
    </source>
</evidence>
<dbReference type="OrthoDB" id="4688552at2"/>
<dbReference type="AlphaFoldDB" id="A0A5S9PEN3"/>
<dbReference type="PANTHER" id="PTHR10556:SF35">
    <property type="entry name" value="3-OXO-5-ALPHA-STEROID 4-DEHYDROGENASE FAMILY PROTEIN"/>
    <property type="match status" value="1"/>
</dbReference>
<evidence type="ECO:0000256" key="3">
    <source>
        <dbReference type="ARBA" id="ARBA00022989"/>
    </source>
</evidence>
<keyword evidence="2 5" id="KW-0812">Transmembrane</keyword>
<sequence>MDYSTPFVVTLSILAACSVFWIIGKFLPIESPVVYGRHDTGANRIGIPTRLSWVIMESPAALVFAWFLFNGDLPVSAPMIALFVMWELHYIHRAFIYPFQLKVRPGSTTPIRMTLSGAIVCTVTGYTNGAYISDYADYLQSNSWFYSPEFIIGTLIYIVGFVLNKTSDAELMRLRKENPDAYSIPRKGAYRWISCPNYLGELLTWVGFACAAWSIAGVVFAAMSASNLVFRAIENHRWYHEKFPDYPADRKAIIPFLL</sequence>
<evidence type="ECO:0000259" key="6">
    <source>
        <dbReference type="Pfam" id="PF02544"/>
    </source>
</evidence>
<evidence type="ECO:0000256" key="5">
    <source>
        <dbReference type="SAM" id="Phobius"/>
    </source>
</evidence>
<evidence type="ECO:0000256" key="1">
    <source>
        <dbReference type="ARBA" id="ARBA00004141"/>
    </source>
</evidence>
<dbReference type="InterPro" id="IPR039357">
    <property type="entry name" value="SRD5A/TECR"/>
</dbReference>
<reference evidence="7 8" key="1">
    <citation type="submission" date="2019-11" db="EMBL/GenBank/DDBJ databases">
        <authorList>
            <person name="Holert J."/>
        </authorList>
    </citation>
    <scope>NUCLEOTIDE SEQUENCE [LARGE SCALE GENOMIC DNA]</scope>
    <source>
        <strain evidence="7">SB11_3</strain>
    </source>
</reference>
<dbReference type="Proteomes" id="UP000441399">
    <property type="component" value="Unassembled WGS sequence"/>
</dbReference>
<dbReference type="GO" id="GO:0006629">
    <property type="term" value="P:lipid metabolic process"/>
    <property type="evidence" value="ECO:0007669"/>
    <property type="project" value="InterPro"/>
</dbReference>
<dbReference type="PANTHER" id="PTHR10556">
    <property type="entry name" value="3-OXO-5-ALPHA-STEROID 4-DEHYDROGENASE"/>
    <property type="match status" value="1"/>
</dbReference>
<feature type="transmembrane region" description="Helical" evidence="5">
    <location>
        <begin position="202"/>
        <end position="223"/>
    </location>
</feature>
<gene>
    <name evidence="7" type="ORF">OPDIPICF_04451</name>
</gene>
<accession>A0A5S9PEN3</accession>
<keyword evidence="4 5" id="KW-0472">Membrane</keyword>
<dbReference type="GO" id="GO:0016627">
    <property type="term" value="F:oxidoreductase activity, acting on the CH-CH group of donors"/>
    <property type="evidence" value="ECO:0007669"/>
    <property type="project" value="InterPro"/>
</dbReference>
<keyword evidence="3 5" id="KW-1133">Transmembrane helix</keyword>
<evidence type="ECO:0000313" key="7">
    <source>
        <dbReference type="EMBL" id="CAA0102314.1"/>
    </source>
</evidence>
<keyword evidence="8" id="KW-1185">Reference proteome</keyword>